<evidence type="ECO:0000313" key="2">
    <source>
        <dbReference type="Proteomes" id="UP001065174"/>
    </source>
</evidence>
<dbReference type="RefSeq" id="WP_262310782.1">
    <property type="nucleotide sequence ID" value="NZ_CP106679.1"/>
</dbReference>
<name>A0ABY6CV74_9BACT</name>
<keyword evidence="2" id="KW-1185">Reference proteome</keyword>
<gene>
    <name evidence="1" type="ORF">N6H18_05230</name>
</gene>
<dbReference type="Proteomes" id="UP001065174">
    <property type="component" value="Chromosome"/>
</dbReference>
<accession>A0ABY6CV74</accession>
<sequence length="89" mass="10717">MKTSWIETSQIENWLQQKGDVSERLVTEVKSMLSPQLSDKIHWQSKTYELVHLYGREKLREEIKTLEQELFTTAKHHSFQARIRSIFKR</sequence>
<reference evidence="1" key="1">
    <citation type="submission" date="2022-09" db="EMBL/GenBank/DDBJ databases">
        <title>Comparative genomics and taxonomic characterization of three novel marine species of genus Reichenbachiella exhibiting antioxidant and polysaccharide degradation activities.</title>
        <authorList>
            <person name="Muhammad N."/>
            <person name="Lee Y.-J."/>
            <person name="Ko J."/>
            <person name="Kim S.-G."/>
        </authorList>
    </citation>
    <scope>NUCLEOTIDE SEQUENCE</scope>
    <source>
        <strain evidence="1">BKB1-1</strain>
    </source>
</reference>
<proteinExistence type="predicted"/>
<evidence type="ECO:0000313" key="1">
    <source>
        <dbReference type="EMBL" id="UXP33353.1"/>
    </source>
</evidence>
<protein>
    <submittedName>
        <fullName evidence="1">Uncharacterized protein</fullName>
    </submittedName>
</protein>
<dbReference type="EMBL" id="CP106679">
    <property type="protein sequence ID" value="UXP33353.1"/>
    <property type="molecule type" value="Genomic_DNA"/>
</dbReference>
<organism evidence="1 2">
    <name type="scientific">Reichenbachiella agarivorans</name>
    <dbReference type="NCBI Taxonomy" id="2979464"/>
    <lineage>
        <taxon>Bacteria</taxon>
        <taxon>Pseudomonadati</taxon>
        <taxon>Bacteroidota</taxon>
        <taxon>Cytophagia</taxon>
        <taxon>Cytophagales</taxon>
        <taxon>Reichenbachiellaceae</taxon>
        <taxon>Reichenbachiella</taxon>
    </lineage>
</organism>